<dbReference type="EMBL" id="BMOS01000007">
    <property type="protein sequence ID" value="GGN54811.1"/>
    <property type="molecule type" value="Genomic_DNA"/>
</dbReference>
<dbReference type="PANTHER" id="PTHR11705">
    <property type="entry name" value="PROTEASE FAMILY M14 CARBOXYPEPTIDASE A,B"/>
    <property type="match status" value="1"/>
</dbReference>
<comment type="caution">
    <text evidence="9">The sequence shown here is derived from an EMBL/GenBank/DDBJ whole genome shotgun (WGS) entry which is preliminary data.</text>
</comment>
<dbReference type="GO" id="GO:0006508">
    <property type="term" value="P:proteolysis"/>
    <property type="evidence" value="ECO:0007669"/>
    <property type="project" value="UniProtKB-KW"/>
</dbReference>
<keyword evidence="4" id="KW-0378">Hydrolase</keyword>
<protein>
    <recommendedName>
        <fullName evidence="8">Peptidase M14 domain-containing protein</fullName>
    </recommendedName>
</protein>
<feature type="domain" description="Peptidase M14" evidence="8">
    <location>
        <begin position="492"/>
        <end position="783"/>
    </location>
</feature>
<proteinExistence type="inferred from homology"/>
<dbReference type="RefSeq" id="WP_188856507.1">
    <property type="nucleotide sequence ID" value="NZ_BMOS01000007.1"/>
</dbReference>
<dbReference type="PROSITE" id="PS52035">
    <property type="entry name" value="PEPTIDASE_M14"/>
    <property type="match status" value="1"/>
</dbReference>
<gene>
    <name evidence="9" type="ORF">GCM10007971_12970</name>
</gene>
<evidence type="ECO:0000256" key="1">
    <source>
        <dbReference type="ARBA" id="ARBA00001947"/>
    </source>
</evidence>
<keyword evidence="5" id="KW-0862">Zinc</keyword>
<keyword evidence="6" id="KW-0482">Metalloprotease</keyword>
<evidence type="ECO:0000256" key="3">
    <source>
        <dbReference type="ARBA" id="ARBA00022670"/>
    </source>
</evidence>
<comment type="similarity">
    <text evidence="2 7">Belongs to the peptidase M14 family.</text>
</comment>
<name>A0A917XW33_9BACI</name>
<reference evidence="9" key="1">
    <citation type="journal article" date="2014" name="Int. J. Syst. Evol. Microbiol.">
        <title>Complete genome sequence of Corynebacterium casei LMG S-19264T (=DSM 44701T), isolated from a smear-ripened cheese.</title>
        <authorList>
            <consortium name="US DOE Joint Genome Institute (JGI-PGF)"/>
            <person name="Walter F."/>
            <person name="Albersmeier A."/>
            <person name="Kalinowski J."/>
            <person name="Ruckert C."/>
        </authorList>
    </citation>
    <scope>NUCLEOTIDE SEQUENCE</scope>
    <source>
        <strain evidence="9">JCM 17251</strain>
    </source>
</reference>
<organism evidence="9 10">
    <name type="scientific">Oceanobacillus indicireducens</name>
    <dbReference type="NCBI Taxonomy" id="1004261"/>
    <lineage>
        <taxon>Bacteria</taxon>
        <taxon>Bacillati</taxon>
        <taxon>Bacillota</taxon>
        <taxon>Bacilli</taxon>
        <taxon>Bacillales</taxon>
        <taxon>Bacillaceae</taxon>
        <taxon>Oceanobacillus</taxon>
    </lineage>
</organism>
<accession>A0A917XW33</accession>
<dbReference type="InterPro" id="IPR000834">
    <property type="entry name" value="Peptidase_M14"/>
</dbReference>
<dbReference type="GO" id="GO:0004181">
    <property type="term" value="F:metallocarboxypeptidase activity"/>
    <property type="evidence" value="ECO:0007669"/>
    <property type="project" value="InterPro"/>
</dbReference>
<evidence type="ECO:0000256" key="2">
    <source>
        <dbReference type="ARBA" id="ARBA00005988"/>
    </source>
</evidence>
<evidence type="ECO:0000259" key="8">
    <source>
        <dbReference type="PROSITE" id="PS52035"/>
    </source>
</evidence>
<evidence type="ECO:0000256" key="6">
    <source>
        <dbReference type="ARBA" id="ARBA00023049"/>
    </source>
</evidence>
<dbReference type="GO" id="GO:0008270">
    <property type="term" value="F:zinc ion binding"/>
    <property type="evidence" value="ECO:0007669"/>
    <property type="project" value="InterPro"/>
</dbReference>
<dbReference type="SMART" id="SM00631">
    <property type="entry name" value="Zn_pept"/>
    <property type="match status" value="1"/>
</dbReference>
<comment type="cofactor">
    <cofactor evidence="1">
        <name>Zn(2+)</name>
        <dbReference type="ChEBI" id="CHEBI:29105"/>
    </cofactor>
</comment>
<keyword evidence="10" id="KW-1185">Reference proteome</keyword>
<reference evidence="9" key="2">
    <citation type="submission" date="2020-09" db="EMBL/GenBank/DDBJ databases">
        <authorList>
            <person name="Sun Q."/>
            <person name="Ohkuma M."/>
        </authorList>
    </citation>
    <scope>NUCLEOTIDE SEQUENCE</scope>
    <source>
        <strain evidence="9">JCM 17251</strain>
    </source>
</reference>
<dbReference type="PANTHER" id="PTHR11705:SF143">
    <property type="entry name" value="SLL0236 PROTEIN"/>
    <property type="match status" value="1"/>
</dbReference>
<evidence type="ECO:0000256" key="4">
    <source>
        <dbReference type="ARBA" id="ARBA00022801"/>
    </source>
</evidence>
<dbReference type="AlphaFoldDB" id="A0A917XW33"/>
<dbReference type="Pfam" id="PF00246">
    <property type="entry name" value="Peptidase_M14"/>
    <property type="match status" value="1"/>
</dbReference>
<evidence type="ECO:0000256" key="7">
    <source>
        <dbReference type="PROSITE-ProRule" id="PRU01379"/>
    </source>
</evidence>
<dbReference type="CDD" id="cd00596">
    <property type="entry name" value="Peptidase_M14_like"/>
    <property type="match status" value="1"/>
</dbReference>
<evidence type="ECO:0000313" key="10">
    <source>
        <dbReference type="Proteomes" id="UP000624041"/>
    </source>
</evidence>
<evidence type="ECO:0000313" key="9">
    <source>
        <dbReference type="EMBL" id="GGN54811.1"/>
    </source>
</evidence>
<dbReference type="SUPFAM" id="SSF53187">
    <property type="entry name" value="Zn-dependent exopeptidases"/>
    <property type="match status" value="1"/>
</dbReference>
<evidence type="ECO:0000256" key="5">
    <source>
        <dbReference type="ARBA" id="ARBA00022833"/>
    </source>
</evidence>
<sequence length="793" mass="89909">MAIPERIEELAHKVRTEIYGRDVREALATSMEATAEVAEWSRQVAQNILDGKFDEGELNTEIERKLNDLERRYAPDLGNLKNEVGNARGKEQSLGGRLNLIDQDLAQRVTNTEFESAIAAVVDGGPGIIKNTLAELEADYPNGASAVALVLETDPAHIYVWINDAWKDAGEYQGIELKKRSVTSDKLVDRLVGYQHLNFSDGKELFNGDWVIDYFISATDYKFKEGTDTNGGRGAISIIVKIEPNKQYDIRKGESNRFRIATFRHYPVNDTAPLHAFINDKENQYMLTPAENANYLVIQVSGDSETPSLSIREYDLKVSIETLGFTTRKNIFNGRFDYFSIFNPNGHLRTVNPNSPTARGYAFPITEGETYYIRVFEQTQRFRLATYKRIRENEFPVRYIIDDDNLKEYSFTANNGETFAYIQVSGQSAEPDMAITTGGYSDDSRTSPLIPSSLIDITDFKTSLPIKLSGDFNTLYISDETKDVSGASDNPLINTVTDDVYGWYNDLMDDYPDIVTNKKRWGYATASDGTEDASLPLYEYTIGVPRNSNMTERHEDVGETEFITVLVTTGVHGTEKNTVWSLYNFMKQMLDHRKNNDFLASIQANVQFKIIPVVNPGGYNANTYENARGVNINTNFSDNWENTGTGTSAYSEYETQAIGRWFEENKDAHVYIDYHAFGYSAGQNQVSYHYSHNKDLNNMYASLIRRMSSSWKDRLFPDYGENESLGYNNPSFYDRPNASREAYRTYGIKNSGLIEMRYNLPESGIARYARPLVEGGVELFANYLANLISRYYT</sequence>
<dbReference type="Proteomes" id="UP000624041">
    <property type="component" value="Unassembled WGS sequence"/>
</dbReference>
<feature type="active site" description="Proton donor/acceptor" evidence="7">
    <location>
        <position position="755"/>
    </location>
</feature>
<dbReference type="GO" id="GO:0005615">
    <property type="term" value="C:extracellular space"/>
    <property type="evidence" value="ECO:0007669"/>
    <property type="project" value="TreeGrafter"/>
</dbReference>
<dbReference type="Gene3D" id="3.40.630.10">
    <property type="entry name" value="Zn peptidases"/>
    <property type="match status" value="1"/>
</dbReference>
<keyword evidence="3" id="KW-0645">Protease</keyword>